<sequence length="55" mass="6329">MKYQKFIYFTLLSFLLSQAQSPAFMPGLVITKFNIDSKIEAQPLIGWAHLIILKN</sequence>
<name>A0A382SP27_9ZZZZ</name>
<gene>
    <name evidence="1" type="ORF">METZ01_LOCUS364407</name>
</gene>
<proteinExistence type="predicted"/>
<reference evidence="1" key="1">
    <citation type="submission" date="2018-05" db="EMBL/GenBank/DDBJ databases">
        <authorList>
            <person name="Lanie J.A."/>
            <person name="Ng W.-L."/>
            <person name="Kazmierczak K.M."/>
            <person name="Andrzejewski T.M."/>
            <person name="Davidsen T.M."/>
            <person name="Wayne K.J."/>
            <person name="Tettelin H."/>
            <person name="Glass J.I."/>
            <person name="Rusch D."/>
            <person name="Podicherti R."/>
            <person name="Tsui H.-C.T."/>
            <person name="Winkler M.E."/>
        </authorList>
    </citation>
    <scope>NUCLEOTIDE SEQUENCE</scope>
</reference>
<protein>
    <submittedName>
        <fullName evidence="1">Uncharacterized protein</fullName>
    </submittedName>
</protein>
<dbReference type="AlphaFoldDB" id="A0A382SP27"/>
<evidence type="ECO:0000313" key="1">
    <source>
        <dbReference type="EMBL" id="SVD11553.1"/>
    </source>
</evidence>
<accession>A0A382SP27</accession>
<organism evidence="1">
    <name type="scientific">marine metagenome</name>
    <dbReference type="NCBI Taxonomy" id="408172"/>
    <lineage>
        <taxon>unclassified sequences</taxon>
        <taxon>metagenomes</taxon>
        <taxon>ecological metagenomes</taxon>
    </lineage>
</organism>
<dbReference type="EMBL" id="UINC01130468">
    <property type="protein sequence ID" value="SVD11553.1"/>
    <property type="molecule type" value="Genomic_DNA"/>
</dbReference>